<evidence type="ECO:0000256" key="10">
    <source>
        <dbReference type="SAM" id="Phobius"/>
    </source>
</evidence>
<feature type="domain" description="Thioredoxin-like fold" evidence="13">
    <location>
        <begin position="391"/>
        <end position="535"/>
    </location>
</feature>
<dbReference type="RefSeq" id="WP_353720118.1">
    <property type="nucleotide sequence ID" value="NZ_CP159289.1"/>
</dbReference>
<dbReference type="Pfam" id="PF13462">
    <property type="entry name" value="Thioredoxin_4"/>
    <property type="match status" value="1"/>
</dbReference>
<gene>
    <name evidence="14" type="ORF">ABV298_31755</name>
</gene>
<evidence type="ECO:0000256" key="8">
    <source>
        <dbReference type="ARBA" id="ARBA00023157"/>
    </source>
</evidence>
<comment type="similarity">
    <text evidence="2">Belongs to the VKOR family.</text>
</comment>
<organism evidence="14">
    <name type="scientific">Dyadobacter sp. 676</name>
    <dbReference type="NCBI Taxonomy" id="3088362"/>
    <lineage>
        <taxon>Bacteria</taxon>
        <taxon>Pseudomonadati</taxon>
        <taxon>Bacteroidota</taxon>
        <taxon>Cytophagia</taxon>
        <taxon>Cytophagales</taxon>
        <taxon>Spirosomataceae</taxon>
        <taxon>Dyadobacter</taxon>
    </lineage>
</organism>
<dbReference type="InterPro" id="IPR038354">
    <property type="entry name" value="VKOR_sf"/>
</dbReference>
<dbReference type="AlphaFoldDB" id="A0AAU8FM33"/>
<dbReference type="Gene3D" id="1.20.1440.130">
    <property type="entry name" value="VKOR domain"/>
    <property type="match status" value="1"/>
</dbReference>
<evidence type="ECO:0000259" key="12">
    <source>
        <dbReference type="Pfam" id="PF07884"/>
    </source>
</evidence>
<dbReference type="InterPro" id="IPR012932">
    <property type="entry name" value="VKOR"/>
</dbReference>
<dbReference type="GO" id="GO:0008233">
    <property type="term" value="F:peptidase activity"/>
    <property type="evidence" value="ECO:0007669"/>
    <property type="project" value="InterPro"/>
</dbReference>
<feature type="transmembrane region" description="Helical" evidence="10">
    <location>
        <begin position="290"/>
        <end position="309"/>
    </location>
</feature>
<dbReference type="InterPro" id="IPR036249">
    <property type="entry name" value="Thioredoxin-like_sf"/>
</dbReference>
<evidence type="ECO:0000256" key="2">
    <source>
        <dbReference type="ARBA" id="ARBA00006214"/>
    </source>
</evidence>
<dbReference type="InterPro" id="IPR012336">
    <property type="entry name" value="Thioredoxin-like_fold"/>
</dbReference>
<dbReference type="GO" id="GO:0005524">
    <property type="term" value="F:ATP binding"/>
    <property type="evidence" value="ECO:0007669"/>
    <property type="project" value="InterPro"/>
</dbReference>
<keyword evidence="3 10" id="KW-0812">Transmembrane</keyword>
<evidence type="ECO:0000256" key="6">
    <source>
        <dbReference type="ARBA" id="ARBA00023002"/>
    </source>
</evidence>
<keyword evidence="9" id="KW-0676">Redox-active center</keyword>
<keyword evidence="6" id="KW-0560">Oxidoreductase</keyword>
<dbReference type="Gene3D" id="3.90.70.10">
    <property type="entry name" value="Cysteine proteinases"/>
    <property type="match status" value="1"/>
</dbReference>
<evidence type="ECO:0000256" key="5">
    <source>
        <dbReference type="ARBA" id="ARBA00022989"/>
    </source>
</evidence>
<dbReference type="GO" id="GO:0016020">
    <property type="term" value="C:membrane"/>
    <property type="evidence" value="ECO:0007669"/>
    <property type="project" value="UniProtKB-SubCell"/>
</dbReference>
<feature type="domain" description="Vitamin K epoxide reductase" evidence="12">
    <location>
        <begin position="183"/>
        <end position="306"/>
    </location>
</feature>
<sequence length="536" mass="60458">MAYTFNTELKSVAFTYARLMNVKISRNTLANALEENPTFPSLLSLSDVFHKFRVENAAIKIPKSNFMELAGQTPFIAYFKTSEIGLDFVVVESITESKVGFYHKGRKPAYLPYEEFVTRYRDVVWKIFDPEKGGDVSFKEKRTSERNSLLLKTLCVLMLVGSLAAWVDIGKLSRLFSESWFPLFVKAFGLSVSVLLLAFEVDRNNSFVKNICALNGKTNCDAVLSSKGSNILGISWAEVGSIYFAATALILCNDNIAPSTRFSFASLFSVLAALYIPFSLLYQWRVVKQWCVLCLAIQGALFCELAYWLSALDYVYFALPEDPVEYIIATACFLLPAAMLILFKPLSEKVHEHRLFRSAYRRLQYNPEVFDALLHNQDTVPAGWENIGIDVGNPSATNTIIKICNPYCSPCSKSHSVLEKIIERNQNVKMKIIYISQNTATSMGARVVKYFILIRNALGTSAMNHALHYWYSTEEKSFEGLSAKFPVKGDLATADTEIDSMSTWCILANVTHTPTIFINGYRLPENYKVEEIEHIL</sequence>
<evidence type="ECO:0000256" key="7">
    <source>
        <dbReference type="ARBA" id="ARBA00023136"/>
    </source>
</evidence>
<keyword evidence="7 10" id="KW-0472">Membrane</keyword>
<feature type="transmembrane region" description="Helical" evidence="10">
    <location>
        <begin position="263"/>
        <end position="283"/>
    </location>
</feature>
<evidence type="ECO:0000313" key="14">
    <source>
        <dbReference type="EMBL" id="XCH24810.1"/>
    </source>
</evidence>
<accession>A0AAU8FM33</accession>
<feature type="transmembrane region" description="Helical" evidence="10">
    <location>
        <begin position="179"/>
        <end position="199"/>
    </location>
</feature>
<feature type="transmembrane region" description="Helical" evidence="10">
    <location>
        <begin position="149"/>
        <end position="167"/>
    </location>
</feature>
<dbReference type="SUPFAM" id="SSF52833">
    <property type="entry name" value="Thioredoxin-like"/>
    <property type="match status" value="1"/>
</dbReference>
<evidence type="ECO:0000259" key="13">
    <source>
        <dbReference type="Pfam" id="PF13462"/>
    </source>
</evidence>
<dbReference type="Gene3D" id="3.40.30.10">
    <property type="entry name" value="Glutaredoxin"/>
    <property type="match status" value="1"/>
</dbReference>
<dbReference type="Pfam" id="PF03412">
    <property type="entry name" value="Peptidase_C39"/>
    <property type="match status" value="1"/>
</dbReference>
<comment type="subcellular location">
    <subcellularLocation>
        <location evidence="1">Membrane</location>
        <topology evidence="1">Multi-pass membrane protein</topology>
    </subcellularLocation>
</comment>
<dbReference type="GO" id="GO:0006508">
    <property type="term" value="P:proteolysis"/>
    <property type="evidence" value="ECO:0007669"/>
    <property type="project" value="InterPro"/>
</dbReference>
<keyword evidence="8" id="KW-1015">Disulfide bond</keyword>
<keyword evidence="5 10" id="KW-1133">Transmembrane helix</keyword>
<evidence type="ECO:0000256" key="9">
    <source>
        <dbReference type="ARBA" id="ARBA00023284"/>
    </source>
</evidence>
<evidence type="ECO:0000256" key="4">
    <source>
        <dbReference type="ARBA" id="ARBA00022719"/>
    </source>
</evidence>
<evidence type="ECO:0000259" key="11">
    <source>
        <dbReference type="Pfam" id="PF03412"/>
    </source>
</evidence>
<dbReference type="GO" id="GO:0048038">
    <property type="term" value="F:quinone binding"/>
    <property type="evidence" value="ECO:0007669"/>
    <property type="project" value="UniProtKB-KW"/>
</dbReference>
<keyword evidence="4" id="KW-0874">Quinone</keyword>
<dbReference type="InterPro" id="IPR005074">
    <property type="entry name" value="Peptidase_C39"/>
</dbReference>
<dbReference type="EMBL" id="CP159289">
    <property type="protein sequence ID" value="XCH24810.1"/>
    <property type="molecule type" value="Genomic_DNA"/>
</dbReference>
<proteinExistence type="inferred from homology"/>
<name>A0AAU8FM33_9BACT</name>
<feature type="domain" description="Peptidase C39" evidence="11">
    <location>
        <begin position="21"/>
        <end position="124"/>
    </location>
</feature>
<feature type="transmembrane region" description="Helical" evidence="10">
    <location>
        <begin position="324"/>
        <end position="343"/>
    </location>
</feature>
<feature type="transmembrane region" description="Helical" evidence="10">
    <location>
        <begin position="231"/>
        <end position="251"/>
    </location>
</feature>
<dbReference type="Pfam" id="PF07884">
    <property type="entry name" value="VKOR"/>
    <property type="match status" value="1"/>
</dbReference>
<evidence type="ECO:0000256" key="1">
    <source>
        <dbReference type="ARBA" id="ARBA00004141"/>
    </source>
</evidence>
<evidence type="ECO:0000256" key="3">
    <source>
        <dbReference type="ARBA" id="ARBA00022692"/>
    </source>
</evidence>
<reference evidence="14" key="1">
    <citation type="submission" date="2024-06" db="EMBL/GenBank/DDBJ databases">
        <title>Sequencing and assembly of the genome of Dyadobacter sp. strain 676, a symbiont of Cyamopsis tetragonoloba.</title>
        <authorList>
            <person name="Guro P."/>
            <person name="Sazanova A."/>
            <person name="Kuznetsova I."/>
            <person name="Belimov A."/>
            <person name="Safronova V."/>
        </authorList>
    </citation>
    <scope>NUCLEOTIDE SEQUENCE</scope>
    <source>
        <strain evidence="14">676</strain>
    </source>
</reference>
<dbReference type="CDD" id="cd12921">
    <property type="entry name" value="VKOR_4"/>
    <property type="match status" value="1"/>
</dbReference>
<protein>
    <submittedName>
        <fullName evidence="14">Vitamin K epoxide reductase family protein</fullName>
    </submittedName>
</protein>
<dbReference type="GO" id="GO:0016491">
    <property type="term" value="F:oxidoreductase activity"/>
    <property type="evidence" value="ECO:0007669"/>
    <property type="project" value="UniProtKB-KW"/>
</dbReference>